<dbReference type="AlphaFoldDB" id="A0A426GAQ0"/>
<dbReference type="EMBL" id="RRZO01000004">
    <property type="protein sequence ID" value="RRN52327.1"/>
    <property type="molecule type" value="Genomic_DNA"/>
</dbReference>
<comment type="caution">
    <text evidence="1">The sequence shown here is derived from an EMBL/GenBank/DDBJ whole genome shotgun (WGS) entry which is preliminary data.</text>
</comment>
<protein>
    <submittedName>
        <fullName evidence="1">Uncharacterized protein</fullName>
    </submittedName>
</protein>
<accession>A0A426GAQ0</accession>
<proteinExistence type="predicted"/>
<dbReference type="RefSeq" id="WP_024377412.1">
    <property type="nucleotide sequence ID" value="NZ_JARASS010000006.1"/>
</dbReference>
<name>A0A426GAQ0_STRSU</name>
<sequence>MENYKNHKQLEKLADAIRHNLHWESLSHVNQYENENLSEGETVEWGEIAELMELPRLLREHTFTENDRIGFRKSYRVKIWNTRELFFEFETPLPNTLNLFEAMANAKTEDEMEMLADELMVQKLKITSEIFE</sequence>
<evidence type="ECO:0000313" key="2">
    <source>
        <dbReference type="Proteomes" id="UP000278566"/>
    </source>
</evidence>
<organism evidence="1 2">
    <name type="scientific">Streptococcus suis</name>
    <dbReference type="NCBI Taxonomy" id="1307"/>
    <lineage>
        <taxon>Bacteria</taxon>
        <taxon>Bacillati</taxon>
        <taxon>Bacillota</taxon>
        <taxon>Bacilli</taxon>
        <taxon>Lactobacillales</taxon>
        <taxon>Streptococcaceae</taxon>
        <taxon>Streptococcus</taxon>
    </lineage>
</organism>
<gene>
    <name evidence="1" type="ORF">EI220_01570</name>
</gene>
<evidence type="ECO:0000313" key="1">
    <source>
        <dbReference type="EMBL" id="RRN52327.1"/>
    </source>
</evidence>
<dbReference type="Proteomes" id="UP000278566">
    <property type="component" value="Unassembled WGS sequence"/>
</dbReference>
<reference evidence="1 2" key="1">
    <citation type="submission" date="2018-11" db="EMBL/GenBank/DDBJ databases">
        <title>Changes in penicillin susceptibility of Streptococcus suis isolates by amino acid alterations in the penicillin-binding protein.</title>
        <authorList>
            <person name="Niemann L."/>
            <person name="Eichhorn I."/>
        </authorList>
    </citation>
    <scope>NUCLEOTIDE SEQUENCE [LARGE SCALE GENOMIC DNA]</scope>
    <source>
        <strain evidence="1 2">IMT40738</strain>
    </source>
</reference>